<keyword evidence="1" id="KW-1133">Transmembrane helix</keyword>
<keyword evidence="1" id="KW-0812">Transmembrane</keyword>
<evidence type="ECO:0000256" key="1">
    <source>
        <dbReference type="SAM" id="Phobius"/>
    </source>
</evidence>
<dbReference type="GO" id="GO:0006749">
    <property type="term" value="P:glutathione metabolic process"/>
    <property type="evidence" value="ECO:0007669"/>
    <property type="project" value="TreeGrafter"/>
</dbReference>
<protein>
    <submittedName>
        <fullName evidence="2">Uncharacterized protein</fullName>
    </submittedName>
</protein>
<dbReference type="SUPFAM" id="SSF56281">
    <property type="entry name" value="Metallo-hydrolase/oxidoreductase"/>
    <property type="match status" value="1"/>
</dbReference>
<dbReference type="Proteomes" id="UP001345219">
    <property type="component" value="Chromosome 16"/>
</dbReference>
<keyword evidence="1" id="KW-0472">Membrane</keyword>
<dbReference type="EMBL" id="JAXIOK010000016">
    <property type="protein sequence ID" value="KAK4752970.1"/>
    <property type="molecule type" value="Genomic_DNA"/>
</dbReference>
<keyword evidence="3" id="KW-1185">Reference proteome</keyword>
<proteinExistence type="predicted"/>
<dbReference type="InterPro" id="IPR036866">
    <property type="entry name" value="RibonucZ/Hydroxyglut_hydro"/>
</dbReference>
<gene>
    <name evidence="2" type="ORF">SAY87_021768</name>
</gene>
<dbReference type="GO" id="GO:0005739">
    <property type="term" value="C:mitochondrion"/>
    <property type="evidence" value="ECO:0007669"/>
    <property type="project" value="TreeGrafter"/>
</dbReference>
<dbReference type="Gene3D" id="3.60.15.10">
    <property type="entry name" value="Ribonuclease Z/Hydroxyacylglutathione hydrolase-like"/>
    <property type="match status" value="1"/>
</dbReference>
<dbReference type="AlphaFoldDB" id="A0AAN7JRI1"/>
<feature type="transmembrane region" description="Helical" evidence="1">
    <location>
        <begin position="27"/>
        <end position="49"/>
    </location>
</feature>
<evidence type="ECO:0000313" key="2">
    <source>
        <dbReference type="EMBL" id="KAK4752970.1"/>
    </source>
</evidence>
<reference evidence="2 3" key="1">
    <citation type="journal article" date="2023" name="Hortic Res">
        <title>Pangenome of water caltrop reveals structural variations and asymmetric subgenome divergence after allopolyploidization.</title>
        <authorList>
            <person name="Zhang X."/>
            <person name="Chen Y."/>
            <person name="Wang L."/>
            <person name="Yuan Y."/>
            <person name="Fang M."/>
            <person name="Shi L."/>
            <person name="Lu R."/>
            <person name="Comes H.P."/>
            <person name="Ma Y."/>
            <person name="Chen Y."/>
            <person name="Huang G."/>
            <person name="Zhou Y."/>
            <person name="Zheng Z."/>
            <person name="Qiu Y."/>
        </authorList>
    </citation>
    <scope>NUCLEOTIDE SEQUENCE [LARGE SCALE GENOMIC DNA]</scope>
    <source>
        <tissue evidence="2">Roots</tissue>
    </source>
</reference>
<accession>A0AAN7JRI1</accession>
<organism evidence="2 3">
    <name type="scientific">Trapa incisa</name>
    <dbReference type="NCBI Taxonomy" id="236973"/>
    <lineage>
        <taxon>Eukaryota</taxon>
        <taxon>Viridiplantae</taxon>
        <taxon>Streptophyta</taxon>
        <taxon>Embryophyta</taxon>
        <taxon>Tracheophyta</taxon>
        <taxon>Spermatophyta</taxon>
        <taxon>Magnoliopsida</taxon>
        <taxon>eudicotyledons</taxon>
        <taxon>Gunneridae</taxon>
        <taxon>Pentapetalae</taxon>
        <taxon>rosids</taxon>
        <taxon>malvids</taxon>
        <taxon>Myrtales</taxon>
        <taxon>Lythraceae</taxon>
        <taxon>Trapa</taxon>
    </lineage>
</organism>
<dbReference type="GO" id="GO:0050313">
    <property type="term" value="F:sulfur dioxygenase activity"/>
    <property type="evidence" value="ECO:0007669"/>
    <property type="project" value="TreeGrafter"/>
</dbReference>
<dbReference type="PANTHER" id="PTHR43084">
    <property type="entry name" value="PERSULFIDE DIOXYGENASE ETHE1"/>
    <property type="match status" value="1"/>
</dbReference>
<evidence type="ECO:0000313" key="3">
    <source>
        <dbReference type="Proteomes" id="UP001345219"/>
    </source>
</evidence>
<comment type="caution">
    <text evidence="2">The sequence shown here is derived from an EMBL/GenBank/DDBJ whole genome shotgun (WGS) entry which is preliminary data.</text>
</comment>
<dbReference type="GO" id="GO:0070813">
    <property type="term" value="P:hydrogen sulfide metabolic process"/>
    <property type="evidence" value="ECO:0007669"/>
    <property type="project" value="TreeGrafter"/>
</dbReference>
<dbReference type="InterPro" id="IPR051682">
    <property type="entry name" value="Mito_Persulfide_Diox"/>
</dbReference>
<dbReference type="PANTHER" id="PTHR43084:SF1">
    <property type="entry name" value="PERSULFIDE DIOXYGENASE ETHE1, MITOCHONDRIAL"/>
    <property type="match status" value="1"/>
</dbReference>
<sequence length="148" mass="17008">MYICPWQEKQSPFAQARKTEDFCMNSFFFPIFLYFLFLCPIAHVSSAWTQMTLKVPLNKMQNGSSEQLYHSVHSQIFTLPKNTLLYPGHDYKGYTVSTVGEELQYNTRLTKDVETFKSIMANLNLARPNKMDIAVPANLVCGLQDLLP</sequence>
<name>A0AAN7JRI1_9MYRT</name>